<dbReference type="InterPro" id="IPR018392">
    <property type="entry name" value="LysM"/>
</dbReference>
<dbReference type="Pfam" id="PF01476">
    <property type="entry name" value="LysM"/>
    <property type="match status" value="1"/>
</dbReference>
<gene>
    <name evidence="2" type="ORF">CQU01_12220</name>
</gene>
<dbReference type="PANTHER" id="PTHR33734">
    <property type="entry name" value="LYSM DOMAIN-CONTAINING GPI-ANCHORED PROTEIN 2"/>
    <property type="match status" value="1"/>
</dbReference>
<dbReference type="Gene3D" id="3.10.350.10">
    <property type="entry name" value="LysM domain"/>
    <property type="match status" value="1"/>
</dbReference>
<evidence type="ECO:0000259" key="1">
    <source>
        <dbReference type="PROSITE" id="PS51782"/>
    </source>
</evidence>
<name>A0A511UWL9_9BACI</name>
<dbReference type="CDD" id="cd00118">
    <property type="entry name" value="LysM"/>
    <property type="match status" value="1"/>
</dbReference>
<proteinExistence type="predicted"/>
<dbReference type="Proteomes" id="UP000321491">
    <property type="component" value="Unassembled WGS sequence"/>
</dbReference>
<dbReference type="PANTHER" id="PTHR33734:SF34">
    <property type="entry name" value="SPOIVD-ASSOCIATED FACTOR A"/>
    <property type="match status" value="1"/>
</dbReference>
<accession>A0A511UWL9</accession>
<keyword evidence="3" id="KW-1185">Reference proteome</keyword>
<feature type="domain" description="LysM" evidence="1">
    <location>
        <begin position="4"/>
        <end position="49"/>
    </location>
</feature>
<protein>
    <recommendedName>
        <fullName evidence="1">LysM domain-containing protein</fullName>
    </recommendedName>
</protein>
<dbReference type="GO" id="GO:0008932">
    <property type="term" value="F:lytic endotransglycosylase activity"/>
    <property type="evidence" value="ECO:0007669"/>
    <property type="project" value="TreeGrafter"/>
</dbReference>
<dbReference type="AlphaFoldDB" id="A0A511UWL9"/>
<dbReference type="EMBL" id="BJXW01000012">
    <property type="protein sequence ID" value="GEN30984.1"/>
    <property type="molecule type" value="Genomic_DNA"/>
</dbReference>
<dbReference type="SUPFAM" id="SSF54106">
    <property type="entry name" value="LysM domain"/>
    <property type="match status" value="1"/>
</dbReference>
<dbReference type="InterPro" id="IPR036779">
    <property type="entry name" value="LysM_dom_sf"/>
</dbReference>
<comment type="caution">
    <text evidence="2">The sequence shown here is derived from an EMBL/GenBank/DDBJ whole genome shotgun (WGS) entry which is preliminary data.</text>
</comment>
<dbReference type="PROSITE" id="PS51782">
    <property type="entry name" value="LYSM"/>
    <property type="match status" value="1"/>
</dbReference>
<organism evidence="2 3">
    <name type="scientific">Cerasibacillus quisquiliarum</name>
    <dbReference type="NCBI Taxonomy" id="227865"/>
    <lineage>
        <taxon>Bacteria</taxon>
        <taxon>Bacillati</taxon>
        <taxon>Bacillota</taxon>
        <taxon>Bacilli</taxon>
        <taxon>Bacillales</taxon>
        <taxon>Bacillaceae</taxon>
        <taxon>Cerasibacillus</taxon>
    </lineage>
</organism>
<dbReference type="InterPro" id="IPR014248">
    <property type="entry name" value="Spore_coat_assembly_SafA"/>
</dbReference>
<reference evidence="2 3" key="1">
    <citation type="submission" date="2019-07" db="EMBL/GenBank/DDBJ databases">
        <title>Whole genome shotgun sequence of Cerasibacillus quisquiliarum NBRC 102429.</title>
        <authorList>
            <person name="Hosoyama A."/>
            <person name="Uohara A."/>
            <person name="Ohji S."/>
            <person name="Ichikawa N."/>
        </authorList>
    </citation>
    <scope>NUCLEOTIDE SEQUENCE [LARGE SCALE GENOMIC DNA]</scope>
    <source>
        <strain evidence="2 3">NBRC 102429</strain>
    </source>
</reference>
<evidence type="ECO:0000313" key="3">
    <source>
        <dbReference type="Proteomes" id="UP000321491"/>
    </source>
</evidence>
<evidence type="ECO:0000313" key="2">
    <source>
        <dbReference type="EMBL" id="GEN30984.1"/>
    </source>
</evidence>
<sequence>MNLKIHIVQKGDTLWDIAKKYGVDFEQLKAMNTHLATPDMIMPGMKIKIPGIEKAVPKKTVQKKVEEIKHPYENLVVSEQPVKKEKAQVKKESTKELVKEEEKMPIQESIMPIMPELPEMPMLQLPTVQQVPMMEQTQLPEMKMPKKEELENDKEKIYEQTPVKHQAYPYPIPSLIPCIPLCHMPLNPCLYHEQPMPICHKCMYHEGFQQMNHMSPLVYPGIDPHMYVRQEVNEQRVNPYYEAVKIQGEGPPYIETPFYPPQSSMIHNDNQK</sequence>
<dbReference type="SMART" id="SM00257">
    <property type="entry name" value="LysM"/>
    <property type="match status" value="1"/>
</dbReference>
<dbReference type="NCBIfam" id="TIGR02899">
    <property type="entry name" value="spore_safA"/>
    <property type="match status" value="1"/>
</dbReference>